<evidence type="ECO:0000313" key="5">
    <source>
        <dbReference type="Proteomes" id="UP000187209"/>
    </source>
</evidence>
<keyword evidence="3" id="KW-0732">Signal</keyword>
<keyword evidence="1" id="KW-0677">Repeat</keyword>
<dbReference type="GO" id="GO:0019760">
    <property type="term" value="P:glucosinolate metabolic process"/>
    <property type="evidence" value="ECO:0007669"/>
    <property type="project" value="UniProtKB-ARBA"/>
</dbReference>
<name>A0A1R2B280_9CILI</name>
<dbReference type="EMBL" id="MPUH01001054">
    <property type="protein sequence ID" value="OMJ70795.1"/>
    <property type="molecule type" value="Genomic_DNA"/>
</dbReference>
<feature type="signal peptide" evidence="3">
    <location>
        <begin position="1"/>
        <end position="16"/>
    </location>
</feature>
<dbReference type="OrthoDB" id="45365at2759"/>
<protein>
    <submittedName>
        <fullName evidence="4">Uncharacterized protein</fullName>
    </submittedName>
</protein>
<evidence type="ECO:0000256" key="2">
    <source>
        <dbReference type="ARBA" id="ARBA00023004"/>
    </source>
</evidence>
<dbReference type="SUPFAM" id="SSF117281">
    <property type="entry name" value="Kelch motif"/>
    <property type="match status" value="1"/>
</dbReference>
<dbReference type="PANTHER" id="PTHR47435">
    <property type="entry name" value="KELCH REPEAT PROTEIN (AFU_ORTHOLOGUE AFUA_5G12780)"/>
    <property type="match status" value="1"/>
</dbReference>
<keyword evidence="5" id="KW-1185">Reference proteome</keyword>
<sequence>MNIYSALLLFTIGVYCESIIPSIDLSENGISPEPRTNPTMVVDPVGNVIYLFGGRSKCCFLNDLWSFDLNRLIWKIIYSQSDLPGKGYLEPRSHSGSYFRSKTKEFCIYSGWSDVYNFSDLWCLSTLTYDWNKIDYPFLEIKLSFKIQYLEYNENEYLISLPVENIKEVSVYVFNIISQEIKAIDFNKSKIIKNHRDYEFLKVVENKIVYGELQEDGEDYKKVYYCDVETLLCEIKSFHVLKKIKLDEIVEVVENV</sequence>
<comment type="caution">
    <text evidence="4">The sequence shown here is derived from an EMBL/GenBank/DDBJ whole genome shotgun (WGS) entry which is preliminary data.</text>
</comment>
<dbReference type="InterPro" id="IPR015915">
    <property type="entry name" value="Kelch-typ_b-propeller"/>
</dbReference>
<gene>
    <name evidence="4" type="ORF">SteCoe_31167</name>
</gene>
<reference evidence="4 5" key="1">
    <citation type="submission" date="2016-11" db="EMBL/GenBank/DDBJ databases">
        <title>The macronuclear genome of Stentor coeruleus: a giant cell with tiny introns.</title>
        <authorList>
            <person name="Slabodnick M."/>
            <person name="Ruby J.G."/>
            <person name="Reiff S.B."/>
            <person name="Swart E.C."/>
            <person name="Gosai S."/>
            <person name="Prabakaran S."/>
            <person name="Witkowska E."/>
            <person name="Larue G.E."/>
            <person name="Fisher S."/>
            <person name="Freeman R.M."/>
            <person name="Gunawardena J."/>
            <person name="Chu W."/>
            <person name="Stover N.A."/>
            <person name="Gregory B.D."/>
            <person name="Nowacki M."/>
            <person name="Derisi J."/>
            <person name="Roy S.W."/>
            <person name="Marshall W.F."/>
            <person name="Sood P."/>
        </authorList>
    </citation>
    <scope>NUCLEOTIDE SEQUENCE [LARGE SCALE GENOMIC DNA]</scope>
    <source>
        <strain evidence="4">WM001</strain>
    </source>
</reference>
<dbReference type="PANTHER" id="PTHR47435:SF4">
    <property type="entry name" value="KELCH REPEAT PROTEIN (AFU_ORTHOLOGUE AFUA_5G12780)"/>
    <property type="match status" value="1"/>
</dbReference>
<dbReference type="Proteomes" id="UP000187209">
    <property type="component" value="Unassembled WGS sequence"/>
</dbReference>
<dbReference type="Pfam" id="PF24681">
    <property type="entry name" value="Kelch_KLHDC2_KLHL20_DRC7"/>
    <property type="match status" value="1"/>
</dbReference>
<accession>A0A1R2B280</accession>
<feature type="chain" id="PRO_5012209948" evidence="3">
    <location>
        <begin position="17"/>
        <end position="256"/>
    </location>
</feature>
<organism evidence="4 5">
    <name type="scientific">Stentor coeruleus</name>
    <dbReference type="NCBI Taxonomy" id="5963"/>
    <lineage>
        <taxon>Eukaryota</taxon>
        <taxon>Sar</taxon>
        <taxon>Alveolata</taxon>
        <taxon>Ciliophora</taxon>
        <taxon>Postciliodesmatophora</taxon>
        <taxon>Heterotrichea</taxon>
        <taxon>Heterotrichida</taxon>
        <taxon>Stentoridae</taxon>
        <taxon>Stentor</taxon>
    </lineage>
</organism>
<evidence type="ECO:0000256" key="3">
    <source>
        <dbReference type="SAM" id="SignalP"/>
    </source>
</evidence>
<keyword evidence="2" id="KW-0408">Iron</keyword>
<evidence type="ECO:0000256" key="1">
    <source>
        <dbReference type="ARBA" id="ARBA00022737"/>
    </source>
</evidence>
<dbReference type="AlphaFoldDB" id="A0A1R2B280"/>
<proteinExistence type="predicted"/>
<evidence type="ECO:0000313" key="4">
    <source>
        <dbReference type="EMBL" id="OMJ70795.1"/>
    </source>
</evidence>
<dbReference type="Gene3D" id="2.120.10.80">
    <property type="entry name" value="Kelch-type beta propeller"/>
    <property type="match status" value="1"/>
</dbReference>